<protein>
    <submittedName>
        <fullName evidence="3">NB-ARC domain protein</fullName>
    </submittedName>
</protein>
<dbReference type="InterPro" id="IPR055036">
    <property type="entry name" value="SNaCT5"/>
</dbReference>
<reference evidence="3 4" key="1">
    <citation type="submission" date="2014-04" db="EMBL/GenBank/DDBJ databases">
        <authorList>
            <person name="Sears C."/>
            <person name="Carroll K."/>
            <person name="Sack B.R."/>
            <person name="Qadri F."/>
            <person name="Myers L.L."/>
            <person name="Chung G.-T."/>
            <person name="Escheverria P."/>
            <person name="Fraser C.M."/>
            <person name="Sadzewicz L."/>
            <person name="Shefchek K.A."/>
            <person name="Tallon L."/>
            <person name="Das S.P."/>
            <person name="Daugherty S."/>
            <person name="Mongodin E.F."/>
        </authorList>
    </citation>
    <scope>NUCLEOTIDE SEQUENCE [LARGE SCALE GENOMIC DNA]</scope>
    <source>
        <strain evidence="3 4">3776 D15 i</strain>
    </source>
</reference>
<dbReference type="PANTHER" id="PTHR46844">
    <property type="entry name" value="SLR5058 PROTEIN"/>
    <property type="match status" value="1"/>
</dbReference>
<evidence type="ECO:0000259" key="2">
    <source>
        <dbReference type="Pfam" id="PF22711"/>
    </source>
</evidence>
<dbReference type="Pfam" id="PF22711">
    <property type="entry name" value="SNaCT5"/>
    <property type="match status" value="1"/>
</dbReference>
<dbReference type="Pfam" id="PF05729">
    <property type="entry name" value="NACHT"/>
    <property type="match status" value="1"/>
</dbReference>
<evidence type="ECO:0000259" key="1">
    <source>
        <dbReference type="Pfam" id="PF05729"/>
    </source>
</evidence>
<dbReference type="Proteomes" id="UP000027850">
    <property type="component" value="Unassembled WGS sequence"/>
</dbReference>
<accession>A0AB34L628</accession>
<dbReference type="InterPro" id="IPR007111">
    <property type="entry name" value="NACHT_NTPase"/>
</dbReference>
<dbReference type="InterPro" id="IPR027417">
    <property type="entry name" value="P-loop_NTPase"/>
</dbReference>
<comment type="caution">
    <text evidence="3">The sequence shown here is derived from an EMBL/GenBank/DDBJ whole genome shotgun (WGS) entry which is preliminary data.</text>
</comment>
<evidence type="ECO:0000313" key="4">
    <source>
        <dbReference type="Proteomes" id="UP000027850"/>
    </source>
</evidence>
<feature type="domain" description="NACHT" evidence="1">
    <location>
        <begin position="41"/>
        <end position="181"/>
    </location>
</feature>
<dbReference type="EMBL" id="JNHK01000097">
    <property type="protein sequence ID" value="KDS34721.1"/>
    <property type="molecule type" value="Genomic_DNA"/>
</dbReference>
<feature type="domain" description="Short NACHT-associated C-terminal" evidence="2">
    <location>
        <begin position="379"/>
        <end position="560"/>
    </location>
</feature>
<proteinExistence type="predicted"/>
<dbReference type="SUPFAM" id="SSF52540">
    <property type="entry name" value="P-loop containing nucleoside triphosphate hydrolases"/>
    <property type="match status" value="1"/>
</dbReference>
<name>A0AB34L628_PARDI</name>
<sequence length="573" mass="66761">MLLKDIYIPLTLSVEKNSENKNVKINSYPKDLVGQYQKILVTDTAGMGKSTLSKRMFLDVIDSGNGIPIFIELRRLSKERKILLEIQQQLNSLSKTFDSQLMLEFIQMGGFVFFLDGYDEISLSEREDVTRDLQDFIAKASDNVYILTSRPETVLACFGDFQKMSIEPLKKKEAFELLKKYDNQGDTSRNLIDKLKSPEYKMIDDFLKNPLLVSLLFAAFDYKQTIPLKKHIFYRQVYDAHFDSHDLSKGDGYIHEKKSKLDIDDFDKVLRFIGFECLKQQKIEFSKDELLIIIEKAKSFCVGLIFNASDVFYDLLRSVPLFCQDGGYYKWAHKSLQEYFSAQFIFKDVKESQDQILSAIYKGNNIEKYYNMLDLYYDIDIFGFRKNILLPLLREYLHDFGDKESVYDISIRKGLLFKREVCILLSNSDLNFNEVIKYIGDKNSNFSIREVLRMKSKGYYIYCFGAFVKDGQKRLLMNILYNKKVNFLSTYSHNTNFESIFLLENGKPYIIDSNIDNPINKYSLWKEINSILASSADFSNHLYFDINDCVNEICKIEEEIKMKENPSGLLAGL</sequence>
<organism evidence="3 4">
    <name type="scientific">Parabacteroides distasonis str. 3776 D15 i</name>
    <dbReference type="NCBI Taxonomy" id="1339342"/>
    <lineage>
        <taxon>Bacteria</taxon>
        <taxon>Pseudomonadati</taxon>
        <taxon>Bacteroidota</taxon>
        <taxon>Bacteroidia</taxon>
        <taxon>Bacteroidales</taxon>
        <taxon>Tannerellaceae</taxon>
        <taxon>Parabacteroides</taxon>
    </lineage>
</organism>
<dbReference type="PANTHER" id="PTHR46844:SF1">
    <property type="entry name" value="SLR5058 PROTEIN"/>
    <property type="match status" value="1"/>
</dbReference>
<dbReference type="AlphaFoldDB" id="A0AB34L628"/>
<evidence type="ECO:0000313" key="3">
    <source>
        <dbReference type="EMBL" id="KDS34721.1"/>
    </source>
</evidence>
<gene>
    <name evidence="3" type="ORF">M091_2755</name>
</gene>
<dbReference type="Gene3D" id="3.40.50.300">
    <property type="entry name" value="P-loop containing nucleotide triphosphate hydrolases"/>
    <property type="match status" value="1"/>
</dbReference>